<accession>A0ABS0H075</accession>
<gene>
    <name evidence="1" type="ORF">I0C86_23300</name>
</gene>
<sequence length="326" mass="35014">MRRISAELLAQRTDLRIAWDLSPTMLGPGRAYRMVEGRVEALDPQLRSTGTAAAPPGKLLNASPELDVVVVSDGDDLVVRRSGVDVRLAVPGADSATLLDDGWLLVTAPVFEKRSSEGHTYTSKDAHRVLLIDPEGTIIHEATLNVTDAGVTALPHPQDGSVILTAGEGQDGGAIFRVRVDGAELRVQRILENAVAADFNPSGSRLLVTPHPSFDDAVRVLSWPDLTPLHELSEDVLAEDEVFDVYGCFLSESRVILSVAENMPLICTAELVPEGRIALPPSFAEAETVTLVGLAENVFGLDLYLEENLEVATVWHLPSAAHAGNR</sequence>
<evidence type="ECO:0000313" key="1">
    <source>
        <dbReference type="EMBL" id="MBF9131868.1"/>
    </source>
</evidence>
<comment type="caution">
    <text evidence="1">The sequence shown here is derived from an EMBL/GenBank/DDBJ whole genome shotgun (WGS) entry which is preliminary data.</text>
</comment>
<dbReference type="Proteomes" id="UP000638560">
    <property type="component" value="Unassembled WGS sequence"/>
</dbReference>
<protein>
    <submittedName>
        <fullName evidence="1">Uncharacterized protein</fullName>
    </submittedName>
</protein>
<proteinExistence type="predicted"/>
<organism evidence="1 2">
    <name type="scientific">Plantactinospora alkalitolerans</name>
    <dbReference type="NCBI Taxonomy" id="2789879"/>
    <lineage>
        <taxon>Bacteria</taxon>
        <taxon>Bacillati</taxon>
        <taxon>Actinomycetota</taxon>
        <taxon>Actinomycetes</taxon>
        <taxon>Micromonosporales</taxon>
        <taxon>Micromonosporaceae</taxon>
        <taxon>Plantactinospora</taxon>
    </lineage>
</organism>
<dbReference type="RefSeq" id="WP_196203407.1">
    <property type="nucleotide sequence ID" value="NZ_JADPUN010000211.1"/>
</dbReference>
<name>A0ABS0H075_9ACTN</name>
<evidence type="ECO:0000313" key="2">
    <source>
        <dbReference type="Proteomes" id="UP000638560"/>
    </source>
</evidence>
<reference evidence="1 2" key="1">
    <citation type="submission" date="2020-11" db="EMBL/GenBank/DDBJ databases">
        <title>A novel isolate from a Black sea contaminated sediment with potential to produce alkanes: Plantactinospora alkalitolerans sp. nov.</title>
        <authorList>
            <person name="Carro L."/>
            <person name="Veyisoglu A."/>
            <person name="Guven K."/>
            <person name="Schumann P."/>
            <person name="Klenk H.-P."/>
            <person name="Sahin N."/>
        </authorList>
    </citation>
    <scope>NUCLEOTIDE SEQUENCE [LARGE SCALE GENOMIC DNA]</scope>
    <source>
        <strain evidence="1 2">S1510</strain>
    </source>
</reference>
<dbReference type="EMBL" id="JADPUN010000211">
    <property type="protein sequence ID" value="MBF9131868.1"/>
    <property type="molecule type" value="Genomic_DNA"/>
</dbReference>
<dbReference type="SUPFAM" id="SSF63829">
    <property type="entry name" value="Calcium-dependent phosphotriesterase"/>
    <property type="match status" value="1"/>
</dbReference>
<keyword evidence="2" id="KW-1185">Reference proteome</keyword>